<feature type="region of interest" description="Disordered" evidence="1">
    <location>
        <begin position="1653"/>
        <end position="1682"/>
    </location>
</feature>
<sequence length="2399" mass="255967">SYPDGSRLTPQDHDALIDDMRARDMAVVHGAHMFWNPPTAFDKSIFDKIVDSHQGPTGEPLLRFGPGKDHAELVNPAPREPSSPGRPESIAGDVTFNDSGTPSLTRTVLADGQAFRKLNSPPDGDCLFRSVLDSARGNTVPPAWAARNVAGLRGLLRDRLAGSELLTAAAEATPDPVLAVVDDLRMTALAGVRDAEARERIGRRWDAIAQAVVTDGDARRWRRILRDSPYPHLADVAPTPGDARRLGTEGLVLAAAERTTLWSSPFADVLPLALAHTLDLDLRLVQPGASDPVNALNPGGRSGTLHLAYNGSDHYDALVPVSALPATTTAPAPLPATPDPTGTDVFGDWLRSMGGVSDLYAPPETTPDKGDPVPLETQLERHRPARLLTGEDARPPGPAPRTVTFDDGSRLPTVLIDPGADPGDGGTAPGARSDGSPRAGLLNGPGHLTLRSPEVVAKEVFDQLPKKLRSQFDEAELLRLLKDQPGAFTAPRGARFVGREKSGVGHEMVVEAVPYHRWERFSDVGGATVRLDTMRRGQAGTGGGRSVGTGRRIAAAVGMGPPLNWMLKIGASLGWTRRTDYTQGTQAYHQSEYRAWEGSHLHLDDVHYRVRVERVTEAPRTPGSTTVPRWQRVQVHSAGFALRDGLSWRLPDDLTVPFKGPKRAPETLTFPAGVEPRITDTTALHLTDPPEDVAIAISGARPGSSAHRTLVSYVRPGRLLGLFGRLAGPVTGPELTRGRLQHPLGHLIVERSIPHRATLVTESVKAEVRDLTQTTYQNQRAHVRDTRLGVQITAGPNYTLIGPETDVRLQGGPLVRTDLSAGRGHYLGADAARKVTGRVRNHPMALYRVERTLMVRKAGQPASAARPVRVVSLDWYSTQDARRLAGWDSRTPGATGPNPDAEPPVPWYLKRDDPVHLGGQVRAEGFVPDRPTAAPPAPETATAAPAPAPAPQDPLKAFTDSVLDTLHRAYPSLFVPPLMLRHPHLAKLWYGDGRMRTALHNERQVREALNRPSLAQSLDSLTTTGVPVTLTEDGKVRRGHHTLVLRARLTDRRFETTLSERSLRNAVIGTEISGQGQQESTTLSAGVELGISPRDHDKDPDAGVPRRAGNVSLGARHAETRTRATKSTVAVAHDQLTFQTGADLYSYQVELGATFEGHRRPRGWTRLVTVGLLGAGVFVSKVTERPLFARGTETVGRVELAVPAAHGSDRHAPADPPAVGPAPAPSPAPVPRPLSSTEADQLLDGTRPVPRTTTADQQLVKKLLSAPHVVLSTEGGEQRQRLVQDTADRATGSSWHVSAPGTPIRTALRRAMADLGVAGQLGQYLGPFGSRITGLTGAGPFSTHYLKAAVRGELDNVRVRSEPKPASLEATVGNEHRVAGSSGTGSRTTLGLQGSLTPVQQVPGQQPLVGAYTNALQYAWGKGRTVSQTLTRGRNTTLAFAGRMYLVVADATETVAVRDRWTAAMGAVGTRAGGGISSAAGRISDRLGRGLAPRRAAAALQRIRDAVMFHLPMQDAIEAGLAPDGLGTRTPDNLGGGYRLPPFLRSRHFPSHPSGQLDASRGAPQLLRQLEKMGVPSHDREQVLQHLSPDFLRAHVHELTADGLTLPVRYRSWTSPHRLPVGGSPAQLKLTLTPVTTTVERLRTGYELEDYRTTARDDVEGRSQDRGADATLSASERAAGSGLMTANPALQGTAAKNRSSNVTETAGATAMPNIATTQAHAEIVTTYTLTATLVDASGRPLGSSTTTPVGTLNEILPASLLTPEGEGADGALTEQDVPPPPRRVRMLTAAQASPESVSRWRSTDGRTGEADPDILPFDDVIGSGILAVDVLGSANVHDALTLATARADGYPNDMDLGTRYAGAELTERLRMARHTPLTALGTAPAQAQQEATSQVGLTAGFREALGPDGSPLPTQSSSRLLGQSHTADSRLYAKMHRSGARLLAVENKPRMEAMQRRKTGDALDAGITDNIEGAVSSSPLAGNSNAGVTNPGATVPIGGANDSTALKGATDTTLGTHVKVVTDRSMLFAVPVSWLTVAETHHRVTDSRPMQALGNPRRGPRAAETETTALVWLREDIARDYGLLDDGTFPDEARAAWDDQAKAAADLATAEKNYYDARAKARETWLGLSAEQQAALGDDDRPTVLPRALAESPAVTAWQAARDDVHRWQERLDAAAKDHHRLHLAAARLTAHHQGSGSVPVKDTPQEYTAPDWRSEAPEPYAVTKADGATPRTLTSPDGRTVHEVHEMPHDGASFFHALLATAQDRGRLAFLLEADLADRFAADPGNPAVTAEAVAAARDRLAWALADNGNEDLLDGLALDAADTFTQAELDGAGVVLTPAQQAEFDALGRLPQTFWPTPEQRVALAGAALSRPFAAEPTAAAPDPGTPAPPERRAGDH</sequence>
<feature type="region of interest" description="Disordered" evidence="1">
    <location>
        <begin position="1788"/>
        <end position="1811"/>
    </location>
</feature>
<feature type="region of interest" description="Disordered" evidence="1">
    <location>
        <begin position="2375"/>
        <end position="2399"/>
    </location>
</feature>
<comment type="caution">
    <text evidence="3">The sequence shown here is derived from an EMBL/GenBank/DDBJ whole genome shotgun (WGS) entry which is preliminary data.</text>
</comment>
<evidence type="ECO:0000259" key="2">
    <source>
        <dbReference type="PROSITE" id="PS50802"/>
    </source>
</evidence>
<dbReference type="EMBL" id="SRZK01000338">
    <property type="protein sequence ID" value="TGZ03477.1"/>
    <property type="molecule type" value="Genomic_DNA"/>
</dbReference>
<feature type="region of interest" description="Disordered" evidence="1">
    <location>
        <begin position="382"/>
        <end position="444"/>
    </location>
</feature>
<dbReference type="Proteomes" id="UP000306274">
    <property type="component" value="Unassembled WGS sequence"/>
</dbReference>
<evidence type="ECO:0000256" key="1">
    <source>
        <dbReference type="SAM" id="MobiDB-lite"/>
    </source>
</evidence>
<feature type="compositionally biased region" description="Low complexity" evidence="1">
    <location>
        <begin position="2376"/>
        <end position="2385"/>
    </location>
</feature>
<feature type="domain" description="OTU" evidence="2">
    <location>
        <begin position="115"/>
        <end position="321"/>
    </location>
</feature>
<feature type="region of interest" description="Disordered" evidence="1">
    <location>
        <begin position="65"/>
        <end position="102"/>
    </location>
</feature>
<dbReference type="PROSITE" id="PS50802">
    <property type="entry name" value="OTU"/>
    <property type="match status" value="1"/>
</dbReference>
<gene>
    <name evidence="3" type="ORF">E5Z02_25925</name>
</gene>
<reference evidence="3 4" key="1">
    <citation type="submission" date="2019-04" db="EMBL/GenBank/DDBJ databases">
        <title>Streptomyces rhizosphaericola sp. nov., an actinobacterium isolated from the wheat rhizosphere.</title>
        <authorList>
            <person name="Vargas Hoyos H.A."/>
            <person name="Santos S.N."/>
            <person name="Genuario D.B."/>
            <person name="Melo I.S."/>
            <person name="Da Silva L.J."/>
            <person name="Da Silva F.S.P."/>
            <person name="Zucchi T.D."/>
        </authorList>
    </citation>
    <scope>NUCLEOTIDE SEQUENCE [LARGE SCALE GENOMIC DNA]</scope>
    <source>
        <strain evidence="3 4">1AS2c</strain>
    </source>
</reference>
<feature type="non-terminal residue" evidence="3">
    <location>
        <position position="1"/>
    </location>
</feature>
<keyword evidence="4" id="KW-1185">Reference proteome</keyword>
<accession>A0ABY2P900</accession>
<feature type="region of interest" description="Disordered" evidence="1">
    <location>
        <begin position="1207"/>
        <end position="1238"/>
    </location>
</feature>
<proteinExistence type="predicted"/>
<feature type="compositionally biased region" description="Pro residues" evidence="1">
    <location>
        <begin position="1214"/>
        <end position="1232"/>
    </location>
</feature>
<feature type="compositionally biased region" description="Polar residues" evidence="1">
    <location>
        <begin position="1790"/>
        <end position="1800"/>
    </location>
</feature>
<organism evidence="3 4">
    <name type="scientific">Streptomyces rhizosphaericola</name>
    <dbReference type="NCBI Taxonomy" id="2564098"/>
    <lineage>
        <taxon>Bacteria</taxon>
        <taxon>Bacillati</taxon>
        <taxon>Actinomycetota</taxon>
        <taxon>Actinomycetes</taxon>
        <taxon>Kitasatosporales</taxon>
        <taxon>Streptomycetaceae</taxon>
        <taxon>Streptomyces</taxon>
    </lineage>
</organism>
<feature type="region of interest" description="Disordered" evidence="1">
    <location>
        <begin position="925"/>
        <end position="956"/>
    </location>
</feature>
<feature type="region of interest" description="Disordered" evidence="1">
    <location>
        <begin position="886"/>
        <end position="906"/>
    </location>
</feature>
<evidence type="ECO:0000313" key="4">
    <source>
        <dbReference type="Proteomes" id="UP000306274"/>
    </source>
</evidence>
<dbReference type="CDD" id="cd22744">
    <property type="entry name" value="OTU"/>
    <property type="match status" value="1"/>
</dbReference>
<evidence type="ECO:0000313" key="3">
    <source>
        <dbReference type="EMBL" id="TGZ03477.1"/>
    </source>
</evidence>
<feature type="non-terminal residue" evidence="3">
    <location>
        <position position="2399"/>
    </location>
</feature>
<feature type="compositionally biased region" description="Low complexity" evidence="1">
    <location>
        <begin position="76"/>
        <end position="89"/>
    </location>
</feature>
<name>A0ABY2P900_9ACTN</name>
<dbReference type="InterPro" id="IPR003323">
    <property type="entry name" value="OTU_dom"/>
</dbReference>
<protein>
    <recommendedName>
        <fullName evidence="2">OTU domain-containing protein</fullName>
    </recommendedName>
</protein>
<feature type="compositionally biased region" description="Basic and acidic residues" evidence="1">
    <location>
        <begin position="1653"/>
        <end position="1668"/>
    </location>
</feature>